<dbReference type="InterPro" id="IPR044190">
    <property type="entry name" value="THA8-like"/>
</dbReference>
<dbReference type="GO" id="GO:0009658">
    <property type="term" value="P:chloroplast organization"/>
    <property type="evidence" value="ECO:0007669"/>
    <property type="project" value="InterPro"/>
</dbReference>
<dbReference type="NCBIfam" id="TIGR00756">
    <property type="entry name" value="PPR"/>
    <property type="match status" value="1"/>
</dbReference>
<dbReference type="Gene3D" id="1.25.40.10">
    <property type="entry name" value="Tetratricopeptide repeat domain"/>
    <property type="match status" value="1"/>
</dbReference>
<dbReference type="GO" id="GO:0000373">
    <property type="term" value="P:Group II intron splicing"/>
    <property type="evidence" value="ECO:0007669"/>
    <property type="project" value="InterPro"/>
</dbReference>
<feature type="repeat" description="PPR" evidence="2">
    <location>
        <begin position="153"/>
        <end position="187"/>
    </location>
</feature>
<protein>
    <recommendedName>
        <fullName evidence="3">PROP1-like PPR domain-containing protein</fullName>
    </recommendedName>
</protein>
<feature type="domain" description="PROP1-like PPR" evidence="3">
    <location>
        <begin position="97"/>
        <end position="218"/>
    </location>
</feature>
<keyword evidence="1" id="KW-0677">Repeat</keyword>
<sequence>MITLQFRSRYRAVFFLSITLQLPSSPSSWRVSCGLRNERRKTLWRGRVLSTEAIQAVHVLKLAKNSPSRLEIVFNSNLARLLKADLLDAFSELQRQNELDLSLKVFDFLRREPWYVPDVSLFNNMILIAGKHKKIDMVEKLFSELTNEGLEPNARTYTELIGAYFTVEMVEKAMETYELMKASGLTPEELTLTLLIRSLEKAGEANLLETIMKECDDYFDYPHKFLEQVRRKYVSIIEFPPSFGAILEDGAFVAGGRARLKVG</sequence>
<gene>
    <name evidence="4" type="ORF">M569_07101</name>
</gene>
<dbReference type="PROSITE" id="PS51375">
    <property type="entry name" value="PPR"/>
    <property type="match status" value="2"/>
</dbReference>
<dbReference type="Proteomes" id="UP000015453">
    <property type="component" value="Unassembled WGS sequence"/>
</dbReference>
<proteinExistence type="predicted"/>
<accession>S8E5N0</accession>
<comment type="caution">
    <text evidence="4">The sequence shown here is derived from an EMBL/GenBank/DDBJ whole genome shotgun (WGS) entry which is preliminary data.</text>
</comment>
<dbReference type="EMBL" id="AUSU01002982">
    <property type="protein sequence ID" value="EPS67677.1"/>
    <property type="molecule type" value="Genomic_DNA"/>
</dbReference>
<dbReference type="PANTHER" id="PTHR47594">
    <property type="entry name" value="PPR CONTAINING PLANT-LIKE PROTEIN"/>
    <property type="match status" value="1"/>
</dbReference>
<dbReference type="InterPro" id="IPR002885">
    <property type="entry name" value="PPR_rpt"/>
</dbReference>
<dbReference type="Pfam" id="PF17177">
    <property type="entry name" value="PPR_long"/>
    <property type="match status" value="1"/>
</dbReference>
<dbReference type="PANTHER" id="PTHR47594:SF5">
    <property type="entry name" value="PENTACOTRIPEPTIDE-REPEAT REGION OF PRORP DOMAIN-CONTAINING PROTEIN"/>
    <property type="match status" value="1"/>
</dbReference>
<dbReference type="InterPro" id="IPR033443">
    <property type="entry name" value="PROP1-like_PPR_dom"/>
</dbReference>
<evidence type="ECO:0000256" key="1">
    <source>
        <dbReference type="ARBA" id="ARBA00022737"/>
    </source>
</evidence>
<organism evidence="4 5">
    <name type="scientific">Genlisea aurea</name>
    <dbReference type="NCBI Taxonomy" id="192259"/>
    <lineage>
        <taxon>Eukaryota</taxon>
        <taxon>Viridiplantae</taxon>
        <taxon>Streptophyta</taxon>
        <taxon>Embryophyta</taxon>
        <taxon>Tracheophyta</taxon>
        <taxon>Spermatophyta</taxon>
        <taxon>Magnoliopsida</taxon>
        <taxon>eudicotyledons</taxon>
        <taxon>Gunneridae</taxon>
        <taxon>Pentapetalae</taxon>
        <taxon>asterids</taxon>
        <taxon>lamiids</taxon>
        <taxon>Lamiales</taxon>
        <taxon>Lentibulariaceae</taxon>
        <taxon>Genlisea</taxon>
    </lineage>
</organism>
<evidence type="ECO:0000313" key="4">
    <source>
        <dbReference type="EMBL" id="EPS67677.1"/>
    </source>
</evidence>
<dbReference type="OrthoDB" id="1900964at2759"/>
<dbReference type="InterPro" id="IPR011990">
    <property type="entry name" value="TPR-like_helical_dom_sf"/>
</dbReference>
<feature type="repeat" description="PPR" evidence="2">
    <location>
        <begin position="118"/>
        <end position="152"/>
    </location>
</feature>
<dbReference type="GO" id="GO:0003723">
    <property type="term" value="F:RNA binding"/>
    <property type="evidence" value="ECO:0007669"/>
    <property type="project" value="InterPro"/>
</dbReference>
<keyword evidence="5" id="KW-1185">Reference proteome</keyword>
<name>S8E5N0_9LAMI</name>
<reference evidence="4 5" key="1">
    <citation type="journal article" date="2013" name="BMC Genomics">
        <title>The miniature genome of a carnivorous plant Genlisea aurea contains a low number of genes and short non-coding sequences.</title>
        <authorList>
            <person name="Leushkin E.V."/>
            <person name="Sutormin R.A."/>
            <person name="Nabieva E.R."/>
            <person name="Penin A.A."/>
            <person name="Kondrashov A.S."/>
            <person name="Logacheva M.D."/>
        </authorList>
    </citation>
    <scope>NUCLEOTIDE SEQUENCE [LARGE SCALE GENOMIC DNA]</scope>
</reference>
<evidence type="ECO:0000259" key="3">
    <source>
        <dbReference type="Pfam" id="PF17177"/>
    </source>
</evidence>
<dbReference type="AlphaFoldDB" id="S8E5N0"/>
<evidence type="ECO:0000256" key="2">
    <source>
        <dbReference type="PROSITE-ProRule" id="PRU00708"/>
    </source>
</evidence>
<evidence type="ECO:0000313" key="5">
    <source>
        <dbReference type="Proteomes" id="UP000015453"/>
    </source>
</evidence>